<keyword evidence="1" id="KW-0732">Signal</keyword>
<name>A0A495PXB3_9FLAO</name>
<dbReference type="OrthoDB" id="271716at2"/>
<reference evidence="3 4" key="1">
    <citation type="submission" date="2018-10" db="EMBL/GenBank/DDBJ databases">
        <title>Genomic Encyclopedia of Archaeal and Bacterial Type Strains, Phase II (KMG-II): from individual species to whole genera.</title>
        <authorList>
            <person name="Goeker M."/>
        </authorList>
    </citation>
    <scope>NUCLEOTIDE SEQUENCE [LARGE SCALE GENOMIC DNA]</scope>
    <source>
        <strain evidence="3 4">DSM 19839</strain>
    </source>
</reference>
<dbReference type="AlphaFoldDB" id="A0A495PXB3"/>
<dbReference type="SUPFAM" id="SSF54427">
    <property type="entry name" value="NTF2-like"/>
    <property type="match status" value="1"/>
</dbReference>
<sequence length="184" mass="20817">MKKLLLLLLVTSFACNNVNSQNEEKASEKTKTDKVVSEENIKEKINASLENWHKAAASANFDEYFGLMTTDGVFIGTDASENWQNKEFREFSKPYFDKGTAWSFSTLERNIYTQKENSLAWFDELLSTQMGICRGSGVMENVGGIWKVKHYVLSIAIPNDNVTEITAIKKQTDSLLITKLQAKN</sequence>
<dbReference type="Proteomes" id="UP000276282">
    <property type="component" value="Unassembled WGS sequence"/>
</dbReference>
<gene>
    <name evidence="3" type="ORF">BC962_0763</name>
</gene>
<feature type="signal peptide" evidence="1">
    <location>
        <begin position="1"/>
        <end position="20"/>
    </location>
</feature>
<organism evidence="3 4">
    <name type="scientific">Gillisia mitskevichiae</name>
    <dbReference type="NCBI Taxonomy" id="270921"/>
    <lineage>
        <taxon>Bacteria</taxon>
        <taxon>Pseudomonadati</taxon>
        <taxon>Bacteroidota</taxon>
        <taxon>Flavobacteriia</taxon>
        <taxon>Flavobacteriales</taxon>
        <taxon>Flavobacteriaceae</taxon>
        <taxon>Gillisia</taxon>
    </lineage>
</organism>
<dbReference type="InterPro" id="IPR037401">
    <property type="entry name" value="SnoaL-like"/>
</dbReference>
<keyword evidence="4" id="KW-1185">Reference proteome</keyword>
<proteinExistence type="predicted"/>
<feature type="chain" id="PRO_5019813420" evidence="1">
    <location>
        <begin position="21"/>
        <end position="184"/>
    </location>
</feature>
<evidence type="ECO:0000259" key="2">
    <source>
        <dbReference type="Pfam" id="PF13474"/>
    </source>
</evidence>
<dbReference type="RefSeq" id="WP_121344552.1">
    <property type="nucleotide sequence ID" value="NZ_RBLG01000001.1"/>
</dbReference>
<dbReference type="InterPro" id="IPR032710">
    <property type="entry name" value="NTF2-like_dom_sf"/>
</dbReference>
<dbReference type="Pfam" id="PF13474">
    <property type="entry name" value="SnoaL_3"/>
    <property type="match status" value="1"/>
</dbReference>
<dbReference type="Gene3D" id="3.10.450.50">
    <property type="match status" value="1"/>
</dbReference>
<dbReference type="PROSITE" id="PS51257">
    <property type="entry name" value="PROKAR_LIPOPROTEIN"/>
    <property type="match status" value="1"/>
</dbReference>
<comment type="caution">
    <text evidence="3">The sequence shown here is derived from an EMBL/GenBank/DDBJ whole genome shotgun (WGS) entry which is preliminary data.</text>
</comment>
<evidence type="ECO:0000256" key="1">
    <source>
        <dbReference type="SAM" id="SignalP"/>
    </source>
</evidence>
<accession>A0A495PXB3</accession>
<dbReference type="EMBL" id="RBLG01000001">
    <property type="protein sequence ID" value="RKS55792.1"/>
    <property type="molecule type" value="Genomic_DNA"/>
</dbReference>
<feature type="domain" description="SnoaL-like" evidence="2">
    <location>
        <begin position="45"/>
        <end position="158"/>
    </location>
</feature>
<protein>
    <submittedName>
        <fullName evidence="3">SnoaL-like protein</fullName>
    </submittedName>
</protein>
<evidence type="ECO:0000313" key="4">
    <source>
        <dbReference type="Proteomes" id="UP000276282"/>
    </source>
</evidence>
<evidence type="ECO:0000313" key="3">
    <source>
        <dbReference type="EMBL" id="RKS55792.1"/>
    </source>
</evidence>